<keyword evidence="3" id="KW-1185">Reference proteome</keyword>
<comment type="caution">
    <text evidence="2">The sequence shown here is derived from an EMBL/GenBank/DDBJ whole genome shotgun (WGS) entry which is preliminary data.</text>
</comment>
<sequence>MTEILIAAFDRYEDAAEAKQALLAEGLANDDVQLSASKNPDTVASSQVDVSVEGKESAAEKLGAQVGDFFNTLFGRDTDDHPDYREAIRRGSTVLTVSLPDASGIERIEQLLIDKGAIDIDERSAEWGDGSRRPETASTETLTTGYPEASSVTTGVTETDTTTAEHLKNEASGIPGQAENRTAATRKNSAGRVRLVSR</sequence>
<feature type="region of interest" description="Disordered" evidence="1">
    <location>
        <begin position="124"/>
        <end position="198"/>
    </location>
</feature>
<dbReference type="RefSeq" id="WP_386360351.1">
    <property type="nucleotide sequence ID" value="NZ_JBHRXZ010000002.1"/>
</dbReference>
<evidence type="ECO:0008006" key="4">
    <source>
        <dbReference type="Google" id="ProtNLM"/>
    </source>
</evidence>
<name>A0ABV7T0N9_9GAMM</name>
<dbReference type="EMBL" id="JBHRXZ010000002">
    <property type="protein sequence ID" value="MFC3606364.1"/>
    <property type="molecule type" value="Genomic_DNA"/>
</dbReference>
<evidence type="ECO:0000313" key="3">
    <source>
        <dbReference type="Proteomes" id="UP001595630"/>
    </source>
</evidence>
<feature type="compositionally biased region" description="Polar residues" evidence="1">
    <location>
        <begin position="179"/>
        <end position="188"/>
    </location>
</feature>
<organism evidence="2 3">
    <name type="scientific">Stutzerimonas tarimensis</name>
    <dbReference type="NCBI Taxonomy" id="1507735"/>
    <lineage>
        <taxon>Bacteria</taxon>
        <taxon>Pseudomonadati</taxon>
        <taxon>Pseudomonadota</taxon>
        <taxon>Gammaproteobacteria</taxon>
        <taxon>Pseudomonadales</taxon>
        <taxon>Pseudomonadaceae</taxon>
        <taxon>Stutzerimonas</taxon>
    </lineage>
</organism>
<reference evidence="3" key="1">
    <citation type="journal article" date="2019" name="Int. J. Syst. Evol. Microbiol.">
        <title>The Global Catalogue of Microorganisms (GCM) 10K type strain sequencing project: providing services to taxonomists for standard genome sequencing and annotation.</title>
        <authorList>
            <consortium name="The Broad Institute Genomics Platform"/>
            <consortium name="The Broad Institute Genome Sequencing Center for Infectious Disease"/>
            <person name="Wu L."/>
            <person name="Ma J."/>
        </authorList>
    </citation>
    <scope>NUCLEOTIDE SEQUENCE [LARGE SCALE GENOMIC DNA]</scope>
    <source>
        <strain evidence="3">KCTC 42447</strain>
    </source>
</reference>
<feature type="compositionally biased region" description="Basic and acidic residues" evidence="1">
    <location>
        <begin position="124"/>
        <end position="135"/>
    </location>
</feature>
<accession>A0ABV7T0N9</accession>
<dbReference type="Proteomes" id="UP001595630">
    <property type="component" value="Unassembled WGS sequence"/>
</dbReference>
<evidence type="ECO:0000313" key="2">
    <source>
        <dbReference type="EMBL" id="MFC3606364.1"/>
    </source>
</evidence>
<feature type="compositionally biased region" description="Low complexity" evidence="1">
    <location>
        <begin position="153"/>
        <end position="162"/>
    </location>
</feature>
<protein>
    <recommendedName>
        <fullName evidence="4">General stress protein 17M-like domain-containing protein</fullName>
    </recommendedName>
</protein>
<gene>
    <name evidence="2" type="ORF">ACFOMF_01005</name>
</gene>
<evidence type="ECO:0000256" key="1">
    <source>
        <dbReference type="SAM" id="MobiDB-lite"/>
    </source>
</evidence>
<proteinExistence type="predicted"/>